<gene>
    <name evidence="1" type="ORF">KHLLAP_LOCUS3046</name>
</gene>
<dbReference type="AlphaFoldDB" id="A0AAI8YFD7"/>
<evidence type="ECO:0000313" key="2">
    <source>
        <dbReference type="Proteomes" id="UP001295740"/>
    </source>
</evidence>
<organism evidence="1 2">
    <name type="scientific">Anthostomella pinea</name>
    <dbReference type="NCBI Taxonomy" id="933095"/>
    <lineage>
        <taxon>Eukaryota</taxon>
        <taxon>Fungi</taxon>
        <taxon>Dikarya</taxon>
        <taxon>Ascomycota</taxon>
        <taxon>Pezizomycotina</taxon>
        <taxon>Sordariomycetes</taxon>
        <taxon>Xylariomycetidae</taxon>
        <taxon>Xylariales</taxon>
        <taxon>Xylariaceae</taxon>
        <taxon>Anthostomella</taxon>
    </lineage>
</organism>
<keyword evidence="2" id="KW-1185">Reference proteome</keyword>
<dbReference type="EMBL" id="CAUWAG010000004">
    <property type="protein sequence ID" value="CAJ2502578.1"/>
    <property type="molecule type" value="Genomic_DNA"/>
</dbReference>
<reference evidence="1" key="1">
    <citation type="submission" date="2023-10" db="EMBL/GenBank/DDBJ databases">
        <authorList>
            <person name="Hackl T."/>
        </authorList>
    </citation>
    <scope>NUCLEOTIDE SEQUENCE</scope>
</reference>
<comment type="caution">
    <text evidence="1">The sequence shown here is derived from an EMBL/GenBank/DDBJ whole genome shotgun (WGS) entry which is preliminary data.</text>
</comment>
<sequence length="196" mass="22543">MDSTFPFLALPREIRDAVYDQYVTVDGGLVFNFESEKLETSDDQPIDQAFMLTCKQVAEEMTGLAFQKNTMHFYTAYSDEMRVKAAQFHFPRCGFVAWRGTPSNPWRTGALDRVAVARPEQHARGLIPFCQQYPHLRIEQRLDMLRSLFPTPSTGDDESHFSFERHFMKRGVPCQLASVDATDRLAEWAYAHVPIL</sequence>
<name>A0AAI8YFD7_9PEZI</name>
<accession>A0AAI8YFD7</accession>
<evidence type="ECO:0000313" key="1">
    <source>
        <dbReference type="EMBL" id="CAJ2502578.1"/>
    </source>
</evidence>
<protein>
    <submittedName>
        <fullName evidence="1">Uu.00g099720.m01.CDS01</fullName>
    </submittedName>
</protein>
<dbReference type="Proteomes" id="UP001295740">
    <property type="component" value="Unassembled WGS sequence"/>
</dbReference>
<proteinExistence type="predicted"/>